<dbReference type="GeneID" id="94290716"/>
<dbReference type="RefSeq" id="XP_067756660.1">
    <property type="nucleotide sequence ID" value="XM_067900639.1"/>
</dbReference>
<accession>A0A836ITP0</accession>
<evidence type="ECO:0000313" key="3">
    <source>
        <dbReference type="Proteomes" id="UP000674318"/>
    </source>
</evidence>
<protein>
    <submittedName>
        <fullName evidence="2">Uncharacterized protein</fullName>
    </submittedName>
</protein>
<proteinExistence type="predicted"/>
<sequence>MSHSATNPFERADVLKLFEPAPPGTSASPAEDSGSNDDAPITDLQYSALLCMMAAKLGISRAEAERIFPFHKHEQADAGLTDTSIPTIPSQLPPLCAHLSREGAMVYYGAKPQAHTIPDVRCCDAREIHKQEAFPAPCHGPHVHCLHCFQQSIKSAPSPGRGVAPPIVADYCDSASLQAHFEEHRTLYKAYLRVLEVEEEDACNRSSSSSSSDGKVDLGAEGEVLVNENLAACEAAAEEASRHVCFMASMGTVACPLVVFYCAECDYFAPLVSFHRVSVATSTSSATGADTWVAMEGANVVLSRLLLSCHVLYMFDAQRFSHQGRSTRHLLYLFKPVLFSVETEESLIEEFESDAECTYTAVVLPDASVAGDPPQLLLREDAEGEAPDVTQVLSCFSPVVIGFAMEWRSAELLQKKVAMVLEHHRRAAAACSQDGGEPSSSSPTSPAFHVTTRRVYVVDTGKWEVAHVLYHRLLAAHAELPQNYLDKADYGIRVQDTYKVDVPMPAWTDVAMSEDEPNAVDEWSGGGESDESVAAAASIDALDVDGCPYTMESRTIDFFTRMLVLAKAIHELSAWRLTIDENKEPSLL</sequence>
<dbReference type="Proteomes" id="UP000674318">
    <property type="component" value="Unassembled WGS sequence"/>
</dbReference>
<dbReference type="EMBL" id="JAFJZO010000025">
    <property type="protein sequence ID" value="KAG5502888.1"/>
    <property type="molecule type" value="Genomic_DNA"/>
</dbReference>
<dbReference type="OrthoDB" id="272462at2759"/>
<evidence type="ECO:0000313" key="2">
    <source>
        <dbReference type="EMBL" id="KAG5502888.1"/>
    </source>
</evidence>
<comment type="caution">
    <text evidence="2">The sequence shown here is derived from an EMBL/GenBank/DDBJ whole genome shotgun (WGS) entry which is preliminary data.</text>
</comment>
<gene>
    <name evidence="2" type="ORF">JKF63_04659</name>
</gene>
<organism evidence="2 3">
    <name type="scientific">Porcisia hertigi</name>
    <dbReference type="NCBI Taxonomy" id="2761500"/>
    <lineage>
        <taxon>Eukaryota</taxon>
        <taxon>Discoba</taxon>
        <taxon>Euglenozoa</taxon>
        <taxon>Kinetoplastea</taxon>
        <taxon>Metakinetoplastina</taxon>
        <taxon>Trypanosomatida</taxon>
        <taxon>Trypanosomatidae</taxon>
        <taxon>Leishmaniinae</taxon>
        <taxon>Porcisia</taxon>
    </lineage>
</organism>
<keyword evidence="3" id="KW-1185">Reference proteome</keyword>
<dbReference type="KEGG" id="phet:94290716"/>
<evidence type="ECO:0000256" key="1">
    <source>
        <dbReference type="SAM" id="MobiDB-lite"/>
    </source>
</evidence>
<feature type="region of interest" description="Disordered" evidence="1">
    <location>
        <begin position="20"/>
        <end position="39"/>
    </location>
</feature>
<name>A0A836ITP0_9TRYP</name>
<reference evidence="2 3" key="1">
    <citation type="submission" date="2021-02" db="EMBL/GenBank/DDBJ databases">
        <title>Porcisia hertigi Genome sequencing and assembly.</title>
        <authorList>
            <person name="Almutairi H."/>
            <person name="Gatherer D."/>
        </authorList>
    </citation>
    <scope>NUCLEOTIDE SEQUENCE [LARGE SCALE GENOMIC DNA]</scope>
    <source>
        <strain evidence="2 3">C119</strain>
    </source>
</reference>
<dbReference type="AlphaFoldDB" id="A0A836ITP0"/>